<dbReference type="RefSeq" id="NP_001268767.1">
    <property type="nucleotide sequence ID" value="NM_001281838.1"/>
</dbReference>
<dbReference type="RefSeq" id="NP_660321.1">
    <property type="nucleotide sequence ID" value="NM_145278.4"/>
</dbReference>
<dbReference type="DisGeNET" id="148823"/>
<accession>Q6ZVI8</accession>
<protein>
    <submittedName>
        <fullName evidence="1">cDNA FLJ42529 fis, clone BRACE3002390</fullName>
    </submittedName>
</protein>
<dbReference type="DNASU" id="148823"/>
<reference evidence="1" key="1">
    <citation type="submission" date="2003-07" db="EMBL/GenBank/DDBJ databases">
        <title>NEDO human cDNA sequencing project.</title>
        <authorList>
            <person name="Ninomiya K."/>
            <person name="Wagatsuma M."/>
            <person name="Kanda K."/>
            <person name="Kondo H."/>
            <person name="Yokoi T."/>
            <person name="Kodaira H."/>
            <person name="Furuya T."/>
            <person name="Takahashi M."/>
            <person name="Kikkawa E."/>
            <person name="Omura Y."/>
            <person name="Abe K."/>
            <person name="Kamihara K."/>
            <person name="Katsuta N."/>
            <person name="Sato K."/>
            <person name="Tanikawa M."/>
            <person name="Yamazaki M."/>
            <person name="Sugiyama T."/>
            <person name="Irie R."/>
            <person name="Otsuki T."/>
            <person name="Sato H."/>
            <person name="Wakamatsu A."/>
            <person name="Ishii S."/>
            <person name="Yamamoto J."/>
            <person name="Isono Y."/>
            <person name="Kawai-Hio Y."/>
            <person name="Saito K."/>
            <person name="Nishikawa T."/>
            <person name="Kimura K."/>
            <person name="Yamashita H."/>
            <person name="Matsuo K."/>
            <person name="Nakamura Y."/>
            <person name="Sekine M."/>
            <person name="Kikuchi H."/>
            <person name="Murakawa K."/>
            <person name="Kanehori K."/>
            <person name="Takahashi-Fujii A."/>
            <person name="Oshima A."/>
            <person name="Sugiyama A."/>
            <person name="Kawakami B."/>
            <person name="Suzuki Y."/>
            <person name="Sugano S."/>
            <person name="Nagahari K."/>
            <person name="Masuho Y."/>
            <person name="Nagai K."/>
            <person name="Isogai T."/>
        </authorList>
    </citation>
    <scope>NUCLEOTIDE SEQUENCE</scope>
    <source>
        <tissue evidence="1">Cerebellum</tissue>
    </source>
</reference>
<evidence type="ECO:0000313" key="1">
    <source>
        <dbReference type="EMBL" id="BAC85873.1"/>
    </source>
</evidence>
<dbReference type="OrthoDB" id="9835681at2759"/>
<sequence length="133" mass="15060">MVMLEDSNSSTGCGARNCVECLVFLSVLGCQSERKGQMRTQQAGRWLRAGREASSETNPEGTLILDFQSPELPLAARGWQEHEPVVRCNVLPHAFSSWCFGQNFPKWSETQELRNRVTVKRWEIISCENSGRK</sequence>
<dbReference type="CTD" id="148823"/>
<dbReference type="AlphaFoldDB" id="Q6ZVI8"/>
<dbReference type="RefSeq" id="NP_001268763.1">
    <property type="nucleotide sequence ID" value="NM_001281834.1"/>
</dbReference>
<name>Q6ZVI8_HUMAN</name>
<dbReference type="BioGRID-ORCS" id="148823">
    <property type="hits" value="21 hits in 1151 CRISPR screens"/>
</dbReference>
<dbReference type="GeneID" id="148823"/>
<proteinExistence type="evidence at transcript level"/>
<organism evidence="1">
    <name type="scientific">Homo sapiens</name>
    <name type="common">Human</name>
    <dbReference type="NCBI Taxonomy" id="9606"/>
    <lineage>
        <taxon>Eukaryota</taxon>
        <taxon>Metazoa</taxon>
        <taxon>Chordata</taxon>
        <taxon>Craniata</taxon>
        <taxon>Vertebrata</taxon>
        <taxon>Euteleostomi</taxon>
        <taxon>Mammalia</taxon>
        <taxon>Eutheria</taxon>
        <taxon>Euarchontoglires</taxon>
        <taxon>Primates</taxon>
        <taxon>Haplorrhini</taxon>
        <taxon>Catarrhini</taxon>
        <taxon>Hominidae</taxon>
        <taxon>Homo</taxon>
    </lineage>
</organism>
<dbReference type="EMBL" id="AK124520">
    <property type="protein sequence ID" value="BAC85873.1"/>
    <property type="molecule type" value="mRNA"/>
</dbReference>